<feature type="transmembrane region" description="Helical" evidence="1">
    <location>
        <begin position="214"/>
        <end position="237"/>
    </location>
</feature>
<dbReference type="InterPro" id="IPR005240">
    <property type="entry name" value="DUF389"/>
</dbReference>
<gene>
    <name evidence="2" type="ORF">N0B31_07625</name>
</gene>
<dbReference type="PANTHER" id="PTHR20992:SF9">
    <property type="entry name" value="AT15442P-RELATED"/>
    <property type="match status" value="1"/>
</dbReference>
<protein>
    <submittedName>
        <fullName evidence="2">TIGR00341 family protein</fullName>
    </submittedName>
</protein>
<feature type="transmembrane region" description="Helical" evidence="1">
    <location>
        <begin position="174"/>
        <end position="194"/>
    </location>
</feature>
<name>A0A9E7R5W6_9EURY</name>
<feature type="transmembrane region" description="Helical" evidence="1">
    <location>
        <begin position="115"/>
        <end position="134"/>
    </location>
</feature>
<keyword evidence="1" id="KW-1133">Transmembrane helix</keyword>
<proteinExistence type="predicted"/>
<dbReference type="Pfam" id="PF04087">
    <property type="entry name" value="DUF389"/>
    <property type="match status" value="1"/>
</dbReference>
<dbReference type="PANTHER" id="PTHR20992">
    <property type="entry name" value="AT15442P-RELATED"/>
    <property type="match status" value="1"/>
</dbReference>
<feature type="transmembrane region" description="Helical" evidence="1">
    <location>
        <begin position="274"/>
        <end position="298"/>
    </location>
</feature>
<keyword evidence="1" id="KW-0472">Membrane</keyword>
<dbReference type="KEGG" id="ssai:N0B31_07625"/>
<dbReference type="AlphaFoldDB" id="A0A9E7R5W6"/>
<dbReference type="NCBIfam" id="TIGR00341">
    <property type="entry name" value="TIGR00341 family protein"/>
    <property type="match status" value="1"/>
</dbReference>
<feature type="transmembrane region" description="Helical" evidence="1">
    <location>
        <begin position="319"/>
        <end position="340"/>
    </location>
</feature>
<evidence type="ECO:0000313" key="2">
    <source>
        <dbReference type="EMBL" id="UWM56152.1"/>
    </source>
</evidence>
<sequence length="450" mass="47757">MRLVRFDVPTDRLETVDDVLESEGIDHVVTPEYSDEDRVLVEFPLPVQAVDELLDELREAGVDLEQYSVVTSAEAVNTERYEDLEARFVEGTEQDDSVAHEEIRSTARSLLPDRFTYYAMTGLSAIVATAGLLLDAPAVVIGSMAIAPQVGAALTTAVGSVIGERQMLLDGLRTLVLGLLFAVVSATAVSWLLVQSGVFPSALDVTTVQQVSSRISPGVLSLLLGLCAGSAAGFGVATDLPLSLVGVAIAAAVVPAAAAVGVGLVWAIPVVTVGAATLLFVNTVSILLSAGATLWYLGYRPEGWETSDSLARLKQGETVRLLVTLLVLLGALALPGVAMAEHVSLETTANEVVQDTLERPEYRDLSLISVRAEFTAFGRPTGPTDVTFVVSRPADTPYPDLATTVGERIDARTNSPVSVTVEFVDQRRYERGDAATRLRAGRTVVPAQSR</sequence>
<organism evidence="2 3">
    <name type="scientific">Salinirubellus salinus</name>
    <dbReference type="NCBI Taxonomy" id="1364945"/>
    <lineage>
        <taxon>Archaea</taxon>
        <taxon>Methanobacteriati</taxon>
        <taxon>Methanobacteriota</taxon>
        <taxon>Stenosarchaea group</taxon>
        <taxon>Halobacteria</taxon>
        <taxon>Halobacteriales</taxon>
        <taxon>Natronomonadaceae</taxon>
        <taxon>Salinirubellus</taxon>
    </lineage>
</organism>
<evidence type="ECO:0000256" key="1">
    <source>
        <dbReference type="SAM" id="Phobius"/>
    </source>
</evidence>
<keyword evidence="1" id="KW-0812">Transmembrane</keyword>
<dbReference type="Proteomes" id="UP001057580">
    <property type="component" value="Chromosome"/>
</dbReference>
<dbReference type="RefSeq" id="WP_260595272.1">
    <property type="nucleotide sequence ID" value="NZ_CP104003.1"/>
</dbReference>
<keyword evidence="3" id="KW-1185">Reference proteome</keyword>
<dbReference type="GeneID" id="74942281"/>
<accession>A0A9E7R5W6</accession>
<evidence type="ECO:0000313" key="3">
    <source>
        <dbReference type="Proteomes" id="UP001057580"/>
    </source>
</evidence>
<reference evidence="2" key="1">
    <citation type="submission" date="2022-09" db="EMBL/GenBank/DDBJ databases">
        <title>Diverse halophilic archaea isolated from saline environments.</title>
        <authorList>
            <person name="Cui H.-L."/>
        </authorList>
    </citation>
    <scope>NUCLEOTIDE SEQUENCE</scope>
    <source>
        <strain evidence="2">ZS-35-S2</strain>
    </source>
</reference>
<feature type="transmembrane region" description="Helical" evidence="1">
    <location>
        <begin position="244"/>
        <end position="268"/>
    </location>
</feature>
<dbReference type="EMBL" id="CP104003">
    <property type="protein sequence ID" value="UWM56152.1"/>
    <property type="molecule type" value="Genomic_DNA"/>
</dbReference>
<feature type="transmembrane region" description="Helical" evidence="1">
    <location>
        <begin position="140"/>
        <end position="162"/>
    </location>
</feature>